<reference evidence="1" key="2">
    <citation type="journal article" date="2015" name="Fish Shellfish Immunol.">
        <title>Early steps in the European eel (Anguilla anguilla)-Vibrio vulnificus interaction in the gills: Role of the RtxA13 toxin.</title>
        <authorList>
            <person name="Callol A."/>
            <person name="Pajuelo D."/>
            <person name="Ebbesson L."/>
            <person name="Teles M."/>
            <person name="MacKenzie S."/>
            <person name="Amaro C."/>
        </authorList>
    </citation>
    <scope>NUCLEOTIDE SEQUENCE</scope>
</reference>
<reference evidence="1" key="1">
    <citation type="submission" date="2014-11" db="EMBL/GenBank/DDBJ databases">
        <authorList>
            <person name="Amaro Gonzalez C."/>
        </authorList>
    </citation>
    <scope>NUCLEOTIDE SEQUENCE</scope>
</reference>
<evidence type="ECO:0000313" key="1">
    <source>
        <dbReference type="EMBL" id="JAH28055.1"/>
    </source>
</evidence>
<accession>A0A0E9RHW1</accession>
<dbReference type="EMBL" id="GBXM01080522">
    <property type="protein sequence ID" value="JAH28055.1"/>
    <property type="molecule type" value="Transcribed_RNA"/>
</dbReference>
<proteinExistence type="predicted"/>
<protein>
    <submittedName>
        <fullName evidence="1">Uncharacterized protein</fullName>
    </submittedName>
</protein>
<name>A0A0E9RHW1_ANGAN</name>
<sequence>MLQKNSRGNNISGMHFQFKECILSQVNVKKSLTLLYYFQAV</sequence>
<organism evidence="1">
    <name type="scientific">Anguilla anguilla</name>
    <name type="common">European freshwater eel</name>
    <name type="synonym">Muraena anguilla</name>
    <dbReference type="NCBI Taxonomy" id="7936"/>
    <lineage>
        <taxon>Eukaryota</taxon>
        <taxon>Metazoa</taxon>
        <taxon>Chordata</taxon>
        <taxon>Craniata</taxon>
        <taxon>Vertebrata</taxon>
        <taxon>Euteleostomi</taxon>
        <taxon>Actinopterygii</taxon>
        <taxon>Neopterygii</taxon>
        <taxon>Teleostei</taxon>
        <taxon>Anguilliformes</taxon>
        <taxon>Anguillidae</taxon>
        <taxon>Anguilla</taxon>
    </lineage>
</organism>
<dbReference type="AlphaFoldDB" id="A0A0E9RHW1"/>